<dbReference type="GO" id="GO:0000785">
    <property type="term" value="C:chromatin"/>
    <property type="evidence" value="ECO:0007669"/>
    <property type="project" value="Ensembl"/>
</dbReference>
<feature type="region of interest" description="Disordered" evidence="17">
    <location>
        <begin position="1014"/>
        <end position="1077"/>
    </location>
</feature>
<feature type="region of interest" description="Disordered" evidence="17">
    <location>
        <begin position="623"/>
        <end position="671"/>
    </location>
</feature>
<evidence type="ECO:0000313" key="19">
    <source>
        <dbReference type="Ensembl" id="ENSOGAP00000014255.2"/>
    </source>
</evidence>
<reference evidence="19" key="3">
    <citation type="submission" date="2025-09" db="UniProtKB">
        <authorList>
            <consortium name="Ensembl"/>
        </authorList>
    </citation>
    <scope>IDENTIFICATION</scope>
</reference>
<evidence type="ECO:0000256" key="3">
    <source>
        <dbReference type="ARBA" id="ARBA00022499"/>
    </source>
</evidence>
<proteinExistence type="inferred from homology"/>
<evidence type="ECO:0000256" key="9">
    <source>
        <dbReference type="ARBA" id="ARBA00022833"/>
    </source>
</evidence>
<keyword evidence="6" id="KW-0677">Repeat</keyword>
<feature type="compositionally biased region" description="Basic and acidic residues" evidence="17">
    <location>
        <begin position="1033"/>
        <end position="1043"/>
    </location>
</feature>
<keyword evidence="13" id="KW-0539">Nucleus</keyword>
<evidence type="ECO:0000256" key="6">
    <source>
        <dbReference type="ARBA" id="ARBA00022737"/>
    </source>
</evidence>
<keyword evidence="9" id="KW-0862">Zinc</keyword>
<keyword evidence="3" id="KW-1017">Isopeptide bond</keyword>
<feature type="compositionally biased region" description="Low complexity" evidence="17">
    <location>
        <begin position="1238"/>
        <end position="1262"/>
    </location>
</feature>
<evidence type="ECO:0000256" key="10">
    <source>
        <dbReference type="ARBA" id="ARBA00022843"/>
    </source>
</evidence>
<evidence type="ECO:0000256" key="8">
    <source>
        <dbReference type="ARBA" id="ARBA00022771"/>
    </source>
</evidence>
<dbReference type="Pfam" id="PF00651">
    <property type="entry name" value="BTB"/>
    <property type="match status" value="1"/>
</dbReference>
<dbReference type="eggNOG" id="ENOG502R4G8">
    <property type="taxonomic scope" value="Eukaryota"/>
</dbReference>
<comment type="similarity">
    <text evidence="2">Belongs to the SLX4 family.</text>
</comment>
<protein>
    <recommendedName>
        <fullName evidence="14">Structure-specific endonuclease subunit SLX4</fullName>
    </recommendedName>
    <alternativeName>
        <fullName evidence="16">BTB/POZ domain-containing protein 12</fullName>
    </alternativeName>
</protein>
<evidence type="ECO:0000256" key="1">
    <source>
        <dbReference type="ARBA" id="ARBA00004123"/>
    </source>
</evidence>
<reference evidence="19" key="2">
    <citation type="submission" date="2025-08" db="UniProtKB">
        <authorList>
            <consortium name="Ensembl"/>
        </authorList>
    </citation>
    <scope>IDENTIFICATION</scope>
</reference>
<dbReference type="EMBL" id="AAQR03078268">
    <property type="status" value="NOT_ANNOTATED_CDS"/>
    <property type="molecule type" value="Genomic_DNA"/>
</dbReference>
<evidence type="ECO:0000256" key="12">
    <source>
        <dbReference type="ARBA" id="ARBA00023204"/>
    </source>
</evidence>
<dbReference type="GO" id="GO:0000724">
    <property type="term" value="P:double-strand break repair via homologous recombination"/>
    <property type="evidence" value="ECO:0007669"/>
    <property type="project" value="Ensembl"/>
</dbReference>
<dbReference type="GO" id="GO:0008270">
    <property type="term" value="F:zinc ion binding"/>
    <property type="evidence" value="ECO:0007669"/>
    <property type="project" value="UniProtKB-KW"/>
</dbReference>
<feature type="region of interest" description="Disordered" evidence="17">
    <location>
        <begin position="496"/>
        <end position="554"/>
    </location>
</feature>
<dbReference type="GO" id="GO:1904431">
    <property type="term" value="P:positive regulation of t-circle formation"/>
    <property type="evidence" value="ECO:0007669"/>
    <property type="project" value="Ensembl"/>
</dbReference>
<dbReference type="GO" id="GO:0048476">
    <property type="term" value="C:Holliday junction resolvase complex"/>
    <property type="evidence" value="ECO:0007669"/>
    <property type="project" value="Ensembl"/>
</dbReference>
<sequence>FSNHVGGLKRKVATNKKETQKKQKVVEAPSEDLLVAMALSRSEMEQCPAVAELKLESAFSERVRPGAEKKSHKKKTLVPLPRLLVQDSETTGRQIEDQVALLLSEEAEFSSTPPLPASRILKEELEKGGWCLPPPEGKQNFLWEGSTLTGAWAVESFYTANLVPPLMPQGPVMGLPLPAEQSELGMGRPPALHSNVPEDPSPSASQREHQALQDLVDLAREGLSASPWPGSGGLAKELDLVPNGLPLTGFVLPPKEKHLERGGHASLSLGLLVADFGAMVNNSHLSDVQFQTDSGEMLHAHKFVLYARCPLLSQYVNNEGFSAVEEGILTQRVLLSDVSTEGAYAFLHYLYTADTGLPPHLTPELRSLALRFGMSELAHLCEQVPTMTDSEGEQWEKEDENCESRAENFQELLRSVWVDEEEEGEMLKSNSHKEDREKVNEAEMEEIYEFAATQRKLLQGSRIPDDNEDTDHHKEDRPPSGHVLASVQVNEQWEKAENMESSEPGRDEDPTNGENMREQVLWPLQSHPSDREGGAEIHEQEAPRKAQGHSRSCSLSVSHSIPHLEDTCDQKQLFSSTLGEFSELSQITRDSKEQSGSVRERGVEILHGPAAQQVPLAYLRGYVLQPPQGGSPSQSPLHPHHTSGLSPSIPQLHGGLSQLATPNSLSPAGLSKLKRDSNMLTLFKEPGHQKGKECSSVLEPKSKGVLISPEKSLSIDLTQTKPDHLSPRSQNSLSSVNKEDEIILLLDSDEELELEQTKIKSVSGDLPEERKILDISLKSSELFSVIDVDTDQEHSQSPPRREAELQQKKEEGQLEKRGSVGSRGTPWLFCDRESSPDEDNTMDTSWLVPATPLASRSCNSSSQTQITSLRTRIAVDEMTRHTAAASSENREVKEATQELSVIMPQTLSSCRVPSTLGTSHSRRPVHRSFPCPHLRRHKVSPHVHFTEQLPRYSQPGLRLPKQATASEVVEVKDSEDEQEMAFYQPHSSPLLDSDPLVATDDCCWPVEPLSPIPIDHVNLERTGPLSTSSPSNRVRDALDRSDSHSPGLLCTTPIRGSCATQRRSLDKSSRADSPGSSRLSFLNSTLWADWDGEEQKSPETLPLAKTPSVDPAQKSKESGTPKGANRKKNLPPKVPITPMPRYSIMETPVLKKELDRFGVRPLPKRQMVLKLKEIFHYTHQTLESNSEDEIQSSQVPLEVPPRQTHTFETHKSSRETHKPSKPGGDIQLPASQESVTTSVDGSDSSFSSQSSSSGEFGAAFESASEDEEREEGLSASQAADTEEAVRRFIRSRPALYRKVLLYQPFELGELQAELKQNGICMATGKLLDFLDAHCITFTTAAARKKLQGKRRHPVGKKKGERN</sequence>
<feature type="compositionally biased region" description="Low complexity" evidence="17">
    <location>
        <begin position="624"/>
        <end position="637"/>
    </location>
</feature>
<dbReference type="GO" id="GO:0006289">
    <property type="term" value="P:nucleotide-excision repair"/>
    <property type="evidence" value="ECO:0007669"/>
    <property type="project" value="Ensembl"/>
</dbReference>
<feature type="domain" description="BTB" evidence="18">
    <location>
        <begin position="286"/>
        <end position="359"/>
    </location>
</feature>
<dbReference type="FunCoup" id="H0XE95">
    <property type="interactions" value="1879"/>
</dbReference>
<dbReference type="GeneTree" id="ENSGT00390000014091"/>
<dbReference type="GO" id="GO:0033557">
    <property type="term" value="C:Slx1-Slx4 complex"/>
    <property type="evidence" value="ECO:0007669"/>
    <property type="project" value="Ensembl"/>
</dbReference>
<evidence type="ECO:0000256" key="7">
    <source>
        <dbReference type="ARBA" id="ARBA00022763"/>
    </source>
</evidence>
<evidence type="ECO:0000256" key="2">
    <source>
        <dbReference type="ARBA" id="ARBA00006661"/>
    </source>
</evidence>
<feature type="region of interest" description="Disordered" evidence="17">
    <location>
        <begin position="1094"/>
        <end position="1139"/>
    </location>
</feature>
<feature type="compositionally biased region" description="Basic and acidic residues" evidence="17">
    <location>
        <begin position="1205"/>
        <end position="1218"/>
    </location>
</feature>
<dbReference type="EMBL" id="AAQR03078266">
    <property type="status" value="NOT_ANNOTATED_CDS"/>
    <property type="molecule type" value="Genomic_DNA"/>
</dbReference>
<keyword evidence="10" id="KW-0832">Ubl conjugation</keyword>
<dbReference type="GO" id="GO:0090656">
    <property type="term" value="P:t-circle formation"/>
    <property type="evidence" value="ECO:0007669"/>
    <property type="project" value="Ensembl"/>
</dbReference>
<dbReference type="STRING" id="30611.ENSOGAP00000014255"/>
<evidence type="ECO:0000256" key="14">
    <source>
        <dbReference type="ARBA" id="ARBA00029496"/>
    </source>
</evidence>
<dbReference type="InterPro" id="IPR000210">
    <property type="entry name" value="BTB/POZ_dom"/>
</dbReference>
<organism evidence="19 20">
    <name type="scientific">Otolemur garnettii</name>
    <name type="common">Small-eared galago</name>
    <name type="synonym">Garnett's greater bushbaby</name>
    <dbReference type="NCBI Taxonomy" id="30611"/>
    <lineage>
        <taxon>Eukaryota</taxon>
        <taxon>Metazoa</taxon>
        <taxon>Chordata</taxon>
        <taxon>Craniata</taxon>
        <taxon>Vertebrata</taxon>
        <taxon>Euteleostomi</taxon>
        <taxon>Mammalia</taxon>
        <taxon>Eutheria</taxon>
        <taxon>Euarchontoglires</taxon>
        <taxon>Primates</taxon>
        <taxon>Strepsirrhini</taxon>
        <taxon>Lorisiformes</taxon>
        <taxon>Galagidae</taxon>
        <taxon>Otolemur</taxon>
    </lineage>
</organism>
<feature type="region of interest" description="Disordered" evidence="17">
    <location>
        <begin position="179"/>
        <end position="210"/>
    </location>
</feature>
<dbReference type="CDD" id="cd22999">
    <property type="entry name" value="SAP_SLX4"/>
    <property type="match status" value="1"/>
</dbReference>
<evidence type="ECO:0000256" key="17">
    <source>
        <dbReference type="SAM" id="MobiDB-lite"/>
    </source>
</evidence>
<dbReference type="Ensembl" id="ENSOGAT00000015919.2">
    <property type="protein sequence ID" value="ENSOGAP00000014255.2"/>
    <property type="gene ID" value="ENSOGAG00000015911.2"/>
</dbReference>
<dbReference type="HOGENOM" id="CLU_003520_0_0_1"/>
<evidence type="ECO:0000256" key="13">
    <source>
        <dbReference type="ARBA" id="ARBA00023242"/>
    </source>
</evidence>
<dbReference type="GO" id="GO:0010792">
    <property type="term" value="P:DNA double-strand break processing involved in repair via single-strand annealing"/>
    <property type="evidence" value="ECO:0007669"/>
    <property type="project" value="Ensembl"/>
</dbReference>
<keyword evidence="4" id="KW-0597">Phosphoprotein</keyword>
<dbReference type="SMART" id="SM00225">
    <property type="entry name" value="BTB"/>
    <property type="match status" value="1"/>
</dbReference>
<dbReference type="InParanoid" id="H0XE95"/>
<dbReference type="GO" id="GO:0000781">
    <property type="term" value="C:chromosome, telomeric region"/>
    <property type="evidence" value="ECO:0007669"/>
    <property type="project" value="Ensembl"/>
</dbReference>
<keyword evidence="12" id="KW-0234">DNA repair</keyword>
<dbReference type="InterPro" id="IPR011333">
    <property type="entry name" value="SKP1/BTB/POZ_sf"/>
</dbReference>
<dbReference type="GO" id="GO:0005654">
    <property type="term" value="C:nucleoplasm"/>
    <property type="evidence" value="ECO:0007669"/>
    <property type="project" value="Ensembl"/>
</dbReference>
<dbReference type="Gene3D" id="3.30.710.10">
    <property type="entry name" value="Potassium Channel Kv1.1, Chain A"/>
    <property type="match status" value="1"/>
</dbReference>
<comment type="subunit">
    <text evidence="15">Forms a heterodimer with SLX1A/GIYD1. Interacts with ERCC4/XPF; catalytic subunit of the ERCC4-ERCC1 endonuclease. Interacts with MUS81; catalytic subunit of the MUS81-EME1 endonuclease. Interacts with MSH2; component of the MSH2-MSH3 mismatch repair complex. Interacts with TERF2-TERF2IP. Interacts with PLK1 and SLX4IP.</text>
</comment>
<feature type="compositionally biased region" description="Basic and acidic residues" evidence="17">
    <location>
        <begin position="528"/>
        <end position="544"/>
    </location>
</feature>
<evidence type="ECO:0000256" key="15">
    <source>
        <dbReference type="ARBA" id="ARBA00064578"/>
    </source>
</evidence>
<keyword evidence="20" id="KW-1185">Reference proteome</keyword>
<evidence type="ECO:0000259" key="18">
    <source>
        <dbReference type="PROSITE" id="PS50097"/>
    </source>
</evidence>
<feature type="compositionally biased region" description="Basic and acidic residues" evidence="17">
    <location>
        <begin position="791"/>
        <end position="818"/>
    </location>
</feature>
<dbReference type="EMBL" id="AAQR03078265">
    <property type="status" value="NOT_ANNOTATED_CDS"/>
    <property type="molecule type" value="Genomic_DNA"/>
</dbReference>
<dbReference type="Pfam" id="PF09494">
    <property type="entry name" value="Slx4"/>
    <property type="match status" value="1"/>
</dbReference>
<dbReference type="FunFam" id="3.30.710.10:FF:000116">
    <property type="entry name" value="SLX4 structure-specific endonuclease subunit"/>
    <property type="match status" value="1"/>
</dbReference>
<evidence type="ECO:0000256" key="11">
    <source>
        <dbReference type="ARBA" id="ARBA00023172"/>
    </source>
</evidence>
<dbReference type="SUPFAM" id="SSF54695">
    <property type="entry name" value="POZ domain"/>
    <property type="match status" value="1"/>
</dbReference>
<name>H0XE95_OTOGA</name>
<evidence type="ECO:0000256" key="4">
    <source>
        <dbReference type="ARBA" id="ARBA00022553"/>
    </source>
</evidence>
<accession>H0XE95</accession>
<evidence type="ECO:0000256" key="16">
    <source>
        <dbReference type="ARBA" id="ARBA00076095"/>
    </source>
</evidence>
<dbReference type="EMBL" id="AAQR03078267">
    <property type="status" value="NOT_ANNOTATED_CDS"/>
    <property type="molecule type" value="Genomic_DNA"/>
</dbReference>
<feature type="compositionally biased region" description="Basic and acidic residues" evidence="17">
    <location>
        <begin position="496"/>
        <end position="509"/>
    </location>
</feature>
<dbReference type="PANTHER" id="PTHR21541:SF3">
    <property type="entry name" value="STRUCTURE-SPECIFIC ENDONUCLEASE SUBUNIT SLX4"/>
    <property type="match status" value="1"/>
</dbReference>
<feature type="region of interest" description="Disordered" evidence="17">
    <location>
        <begin position="1183"/>
        <end position="1283"/>
    </location>
</feature>
<feature type="region of interest" description="Disordered" evidence="17">
    <location>
        <begin position="788"/>
        <end position="842"/>
    </location>
</feature>
<feature type="compositionally biased region" description="Basic and acidic residues" evidence="17">
    <location>
        <begin position="15"/>
        <end position="25"/>
    </location>
</feature>
<dbReference type="InterPro" id="IPR018574">
    <property type="entry name" value="Structure-sp_endonuc_su_Slx4"/>
</dbReference>
<feature type="region of interest" description="Disordered" evidence="17">
    <location>
        <begin position="1"/>
        <end position="25"/>
    </location>
</feature>
<dbReference type="GO" id="GO:0006260">
    <property type="term" value="P:DNA replication"/>
    <property type="evidence" value="ECO:0007669"/>
    <property type="project" value="InterPro"/>
</dbReference>
<dbReference type="GO" id="GO:0072429">
    <property type="term" value="P:response to intra-S DNA damage checkpoint signaling"/>
    <property type="evidence" value="ECO:0007669"/>
    <property type="project" value="Ensembl"/>
</dbReference>
<dbReference type="GO" id="GO:0000712">
    <property type="term" value="P:resolution of meiotic recombination intermediates"/>
    <property type="evidence" value="ECO:0007669"/>
    <property type="project" value="TreeGrafter"/>
</dbReference>
<feature type="compositionally biased region" description="Basic and acidic residues" evidence="17">
    <location>
        <begin position="470"/>
        <end position="479"/>
    </location>
</feature>
<dbReference type="PANTHER" id="PTHR21541">
    <property type="entry name" value="BTB POZ DOMAIN CONTAINING 12"/>
    <property type="match status" value="1"/>
</dbReference>
<dbReference type="GO" id="GO:1904357">
    <property type="term" value="P:negative regulation of telomere maintenance via telomere lengthening"/>
    <property type="evidence" value="ECO:0007669"/>
    <property type="project" value="Ensembl"/>
</dbReference>
<dbReference type="GO" id="GO:0070522">
    <property type="term" value="C:ERCC4-ERCC1 complex"/>
    <property type="evidence" value="ECO:0007669"/>
    <property type="project" value="Ensembl"/>
</dbReference>
<dbReference type="OMA" id="TKGPRHQ"/>
<keyword evidence="11" id="KW-0233">DNA recombination</keyword>
<feature type="region of interest" description="Disordered" evidence="17">
    <location>
        <begin position="455"/>
        <end position="484"/>
    </location>
</feature>
<dbReference type="GO" id="GO:0008047">
    <property type="term" value="F:enzyme activator activity"/>
    <property type="evidence" value="ECO:0007669"/>
    <property type="project" value="Ensembl"/>
</dbReference>
<comment type="subcellular location">
    <subcellularLocation>
        <location evidence="1">Nucleus</location>
    </subcellularLocation>
</comment>
<dbReference type="PROSITE" id="PS50097">
    <property type="entry name" value="BTB"/>
    <property type="match status" value="1"/>
</dbReference>
<evidence type="ECO:0000256" key="5">
    <source>
        <dbReference type="ARBA" id="ARBA00022723"/>
    </source>
</evidence>
<dbReference type="Proteomes" id="UP000005225">
    <property type="component" value="Unassembled WGS sequence"/>
</dbReference>
<keyword evidence="7" id="KW-0227">DNA damage</keyword>
<keyword evidence="5" id="KW-0479">Metal-binding</keyword>
<dbReference type="GO" id="GO:0061820">
    <property type="term" value="P:telomeric D-loop disassembly"/>
    <property type="evidence" value="ECO:0007669"/>
    <property type="project" value="Ensembl"/>
</dbReference>
<reference evidence="20" key="1">
    <citation type="submission" date="2011-03" db="EMBL/GenBank/DDBJ databases">
        <title>Version 3 of the genome sequence of Otolemur garnettii (Bushbaby).</title>
        <authorList>
            <consortium name="The Broad Institute Genome Sequencing Platform"/>
            <person name="Di Palma F."/>
            <person name="Johnson J."/>
            <person name="Lander E.S."/>
            <person name="Lindblad-Toh K."/>
            <person name="Jaffe D.B."/>
            <person name="Gnerre S."/>
            <person name="MacCallum I."/>
            <person name="Przybylski D."/>
            <person name="Ribeiro F.J."/>
            <person name="Burton J.N."/>
            <person name="Walker B.J."/>
            <person name="Sharpe T."/>
            <person name="Hall G."/>
        </authorList>
    </citation>
    <scope>NUCLEOTIDE SEQUENCE [LARGE SCALE GENOMIC DNA]</scope>
</reference>
<evidence type="ECO:0000313" key="20">
    <source>
        <dbReference type="Proteomes" id="UP000005225"/>
    </source>
</evidence>
<keyword evidence="8" id="KW-0863">Zinc-finger</keyword>